<evidence type="ECO:0000256" key="20">
    <source>
        <dbReference type="ARBA" id="ARBA00035029"/>
    </source>
</evidence>
<evidence type="ECO:0000313" key="26">
    <source>
        <dbReference type="EMBL" id="PHH59222.1"/>
    </source>
</evidence>
<evidence type="ECO:0000256" key="1">
    <source>
        <dbReference type="ARBA" id="ARBA00001946"/>
    </source>
</evidence>
<evidence type="ECO:0000256" key="17">
    <source>
        <dbReference type="ARBA" id="ARBA00023136"/>
    </source>
</evidence>
<dbReference type="Pfam" id="PF00689">
    <property type="entry name" value="Cation_ATPase_C"/>
    <property type="match status" value="1"/>
</dbReference>
<feature type="transmembrane region" description="Helical" evidence="24">
    <location>
        <begin position="1014"/>
        <end position="1031"/>
    </location>
</feature>
<feature type="domain" description="Cation-transporting P-type ATPase N-terminal" evidence="25">
    <location>
        <begin position="22"/>
        <end position="95"/>
    </location>
</feature>
<keyword evidence="10" id="KW-0067">ATP-binding</keyword>
<dbReference type="PANTHER" id="PTHR42861">
    <property type="entry name" value="CALCIUM-TRANSPORTING ATPASE"/>
    <property type="match status" value="1"/>
</dbReference>
<dbReference type="FunFam" id="1.20.1110.10:FF:000015">
    <property type="entry name" value="Sodium ion P-type ATPase"/>
    <property type="match status" value="1"/>
</dbReference>
<keyword evidence="13" id="KW-1278">Translocase</keyword>
<dbReference type="Gene3D" id="3.40.50.1000">
    <property type="entry name" value="HAD superfamily/HAD-like"/>
    <property type="match status" value="1"/>
</dbReference>
<keyword evidence="4" id="KW-1003">Cell membrane</keyword>
<feature type="transmembrane region" description="Helical" evidence="24">
    <location>
        <begin position="807"/>
        <end position="828"/>
    </location>
</feature>
<dbReference type="SUPFAM" id="SSF81665">
    <property type="entry name" value="Calcium ATPase, transmembrane domain M"/>
    <property type="match status" value="1"/>
</dbReference>
<dbReference type="Pfam" id="PF13246">
    <property type="entry name" value="Cation_ATPase"/>
    <property type="match status" value="1"/>
</dbReference>
<keyword evidence="14 24" id="KW-1133">Transmembrane helix</keyword>
<dbReference type="AlphaFoldDB" id="A0A2C5XW88"/>
<dbReference type="InterPro" id="IPR006068">
    <property type="entry name" value="ATPase_P-typ_cation-transptr_C"/>
</dbReference>
<dbReference type="GO" id="GO:0008554">
    <property type="term" value="F:P-type sodium transporter activity"/>
    <property type="evidence" value="ECO:0007669"/>
    <property type="project" value="UniProtKB-EC"/>
</dbReference>
<evidence type="ECO:0000256" key="16">
    <source>
        <dbReference type="ARBA" id="ARBA00023065"/>
    </source>
</evidence>
<accession>A0A2C5XW88</accession>
<dbReference type="STRING" id="1399860.A0A2C5XW88"/>
<evidence type="ECO:0000256" key="2">
    <source>
        <dbReference type="ARBA" id="ARBA00004651"/>
    </source>
</evidence>
<feature type="transmembrane region" description="Helical" evidence="24">
    <location>
        <begin position="890"/>
        <end position="912"/>
    </location>
</feature>
<dbReference type="PRINTS" id="PR00119">
    <property type="entry name" value="CATATPASE"/>
</dbReference>
<evidence type="ECO:0000256" key="6">
    <source>
        <dbReference type="ARBA" id="ARBA00022553"/>
    </source>
</evidence>
<evidence type="ECO:0000256" key="11">
    <source>
        <dbReference type="ARBA" id="ARBA00022842"/>
    </source>
</evidence>
<dbReference type="FunFam" id="2.70.150.10:FF:000160">
    <property type="entry name" value="Sarcoplasmic/endoplasmic reticulum calcium ATPase 1"/>
    <property type="match status" value="1"/>
</dbReference>
<evidence type="ECO:0000256" key="5">
    <source>
        <dbReference type="ARBA" id="ARBA00022538"/>
    </source>
</evidence>
<dbReference type="SFLD" id="SFLDS00003">
    <property type="entry name" value="Haloacid_Dehalogenase"/>
    <property type="match status" value="1"/>
</dbReference>
<keyword evidence="18" id="KW-0739">Sodium transport</keyword>
<keyword evidence="3" id="KW-0813">Transport</keyword>
<keyword evidence="15" id="KW-0915">Sodium</keyword>
<dbReference type="InterPro" id="IPR023298">
    <property type="entry name" value="ATPase_P-typ_TM_dom_sf"/>
</dbReference>
<comment type="caution">
    <text evidence="26">The sequence shown here is derived from an EMBL/GenBank/DDBJ whole genome shotgun (WGS) entry which is preliminary data.</text>
</comment>
<proteinExistence type="inferred from homology"/>
<feature type="transmembrane region" description="Helical" evidence="24">
    <location>
        <begin position="68"/>
        <end position="89"/>
    </location>
</feature>
<feature type="region of interest" description="Disordered" evidence="23">
    <location>
        <begin position="247"/>
        <end position="267"/>
    </location>
</feature>
<dbReference type="InterPro" id="IPR059000">
    <property type="entry name" value="ATPase_P-type_domA"/>
</dbReference>
<dbReference type="InterPro" id="IPR018303">
    <property type="entry name" value="ATPase_P-typ_P_site"/>
</dbReference>
<comment type="similarity">
    <text evidence="19">Belongs to the cation transport ATPase (P-type) (TC 3.A.3) family. Type IID subfamily.</text>
</comment>
<dbReference type="Gene3D" id="1.20.1110.10">
    <property type="entry name" value="Calcium-transporting ATPase, transmembrane domain"/>
    <property type="match status" value="2"/>
</dbReference>
<dbReference type="InterPro" id="IPR036412">
    <property type="entry name" value="HAD-like_sf"/>
</dbReference>
<dbReference type="Pfam" id="PF08282">
    <property type="entry name" value="Hydrolase_3"/>
    <property type="match status" value="1"/>
</dbReference>
<evidence type="ECO:0000256" key="4">
    <source>
        <dbReference type="ARBA" id="ARBA00022475"/>
    </source>
</evidence>
<feature type="transmembrane region" description="Helical" evidence="24">
    <location>
        <begin position="297"/>
        <end position="318"/>
    </location>
</feature>
<evidence type="ECO:0000256" key="7">
    <source>
        <dbReference type="ARBA" id="ARBA00022692"/>
    </source>
</evidence>
<evidence type="ECO:0000256" key="10">
    <source>
        <dbReference type="ARBA" id="ARBA00022840"/>
    </source>
</evidence>
<comment type="cofactor">
    <cofactor evidence="1">
        <name>Mg(2+)</name>
        <dbReference type="ChEBI" id="CHEBI:18420"/>
    </cofactor>
</comment>
<comment type="catalytic activity">
    <reaction evidence="22">
        <text>Na(+)(in) + ATP + H2O = Na(+)(out) + ADP + phosphate + H(+)</text>
        <dbReference type="Rhea" id="RHEA:14633"/>
        <dbReference type="ChEBI" id="CHEBI:15377"/>
        <dbReference type="ChEBI" id="CHEBI:15378"/>
        <dbReference type="ChEBI" id="CHEBI:29101"/>
        <dbReference type="ChEBI" id="CHEBI:30616"/>
        <dbReference type="ChEBI" id="CHEBI:43474"/>
        <dbReference type="ChEBI" id="CHEBI:456216"/>
        <dbReference type="EC" id="7.2.2.3"/>
    </reaction>
    <physiologicalReaction direction="left-to-right" evidence="22">
        <dbReference type="Rhea" id="RHEA:14634"/>
    </physiologicalReaction>
</comment>
<dbReference type="InterPro" id="IPR044492">
    <property type="entry name" value="P_typ_ATPase_HD_dom"/>
</dbReference>
<keyword evidence="8" id="KW-0479">Metal-binding</keyword>
<keyword evidence="9" id="KW-0547">Nucleotide-binding</keyword>
<evidence type="ECO:0000256" key="23">
    <source>
        <dbReference type="SAM" id="MobiDB-lite"/>
    </source>
</evidence>
<evidence type="ECO:0000259" key="25">
    <source>
        <dbReference type="SMART" id="SM00831"/>
    </source>
</evidence>
<feature type="transmembrane region" description="Helical" evidence="24">
    <location>
        <begin position="932"/>
        <end position="954"/>
    </location>
</feature>
<feature type="compositionally biased region" description="Basic and acidic residues" evidence="23">
    <location>
        <begin position="425"/>
        <end position="436"/>
    </location>
</feature>
<keyword evidence="16" id="KW-0406">Ion transport</keyword>
<evidence type="ECO:0000256" key="22">
    <source>
        <dbReference type="ARBA" id="ARBA00049499"/>
    </source>
</evidence>
<dbReference type="Gene3D" id="2.70.150.10">
    <property type="entry name" value="Calcium-transporting ATPase, cytoplasmic transduction domain A"/>
    <property type="match status" value="1"/>
</dbReference>
<evidence type="ECO:0000256" key="19">
    <source>
        <dbReference type="ARBA" id="ARBA00035017"/>
    </source>
</evidence>
<dbReference type="SFLD" id="SFLDG00002">
    <property type="entry name" value="C1.7:_P-type_atpase_like"/>
    <property type="match status" value="1"/>
</dbReference>
<dbReference type="SUPFAM" id="SSF81660">
    <property type="entry name" value="Metal cation-transporting ATPase, ATP-binding domain N"/>
    <property type="match status" value="1"/>
</dbReference>
<keyword evidence="5" id="KW-0633">Potassium transport</keyword>
<feature type="region of interest" description="Disordered" evidence="23">
    <location>
        <begin position="423"/>
        <end position="442"/>
    </location>
</feature>
<evidence type="ECO:0000256" key="12">
    <source>
        <dbReference type="ARBA" id="ARBA00022958"/>
    </source>
</evidence>
<evidence type="ECO:0000256" key="9">
    <source>
        <dbReference type="ARBA" id="ARBA00022741"/>
    </source>
</evidence>
<dbReference type="SFLD" id="SFLDF00027">
    <property type="entry name" value="p-type_atpase"/>
    <property type="match status" value="1"/>
</dbReference>
<feature type="transmembrane region" description="Helical" evidence="24">
    <location>
        <begin position="975"/>
        <end position="994"/>
    </location>
</feature>
<feature type="transmembrane region" description="Helical" evidence="24">
    <location>
        <begin position="95"/>
        <end position="115"/>
    </location>
</feature>
<dbReference type="GO" id="GO:0016887">
    <property type="term" value="F:ATP hydrolysis activity"/>
    <property type="evidence" value="ECO:0007669"/>
    <property type="project" value="InterPro"/>
</dbReference>
<dbReference type="EC" id="7.2.2.3" evidence="20"/>
<feature type="compositionally biased region" description="Pro residues" evidence="23">
    <location>
        <begin position="7"/>
        <end position="17"/>
    </location>
</feature>
<keyword evidence="6" id="KW-0597">Phosphoprotein</keyword>
<evidence type="ECO:0000256" key="14">
    <source>
        <dbReference type="ARBA" id="ARBA00022989"/>
    </source>
</evidence>
<keyword evidence="17 24" id="KW-0472">Membrane</keyword>
<dbReference type="EMBL" id="NJET01000226">
    <property type="protein sequence ID" value="PHH59222.1"/>
    <property type="molecule type" value="Genomic_DNA"/>
</dbReference>
<dbReference type="GO" id="GO:0005524">
    <property type="term" value="F:ATP binding"/>
    <property type="evidence" value="ECO:0007669"/>
    <property type="project" value="UniProtKB-KW"/>
</dbReference>
<evidence type="ECO:0000313" key="27">
    <source>
        <dbReference type="Proteomes" id="UP000226192"/>
    </source>
</evidence>
<dbReference type="Proteomes" id="UP000226192">
    <property type="component" value="Unassembled WGS sequence"/>
</dbReference>
<dbReference type="FunFam" id="3.40.50.1000:FF:000047">
    <property type="entry name" value="Sodium P-type ATPase"/>
    <property type="match status" value="1"/>
</dbReference>
<dbReference type="Pfam" id="PF00122">
    <property type="entry name" value="E1-E2_ATPase"/>
    <property type="match status" value="1"/>
</dbReference>
<evidence type="ECO:0000256" key="21">
    <source>
        <dbReference type="ARBA" id="ARBA00048599"/>
    </source>
</evidence>
<evidence type="ECO:0000256" key="18">
    <source>
        <dbReference type="ARBA" id="ARBA00023201"/>
    </source>
</evidence>
<dbReference type="GO" id="GO:0005886">
    <property type="term" value="C:plasma membrane"/>
    <property type="evidence" value="ECO:0007669"/>
    <property type="project" value="UniProtKB-SubCell"/>
</dbReference>
<feature type="region of interest" description="Disordered" evidence="23">
    <location>
        <begin position="1"/>
        <end position="25"/>
    </location>
</feature>
<dbReference type="InterPro" id="IPR001757">
    <property type="entry name" value="P_typ_ATPase"/>
</dbReference>
<dbReference type="OrthoDB" id="3352408at2759"/>
<dbReference type="InterPro" id="IPR006414">
    <property type="entry name" value="P-type_ATPase_IID"/>
</dbReference>
<keyword evidence="7 24" id="KW-0812">Transmembrane</keyword>
<dbReference type="SUPFAM" id="SSF56784">
    <property type="entry name" value="HAD-like"/>
    <property type="match status" value="1"/>
</dbReference>
<evidence type="ECO:0000256" key="13">
    <source>
        <dbReference type="ARBA" id="ARBA00022967"/>
    </source>
</evidence>
<evidence type="ECO:0000256" key="8">
    <source>
        <dbReference type="ARBA" id="ARBA00022723"/>
    </source>
</evidence>
<gene>
    <name evidence="26" type="ORF">CDD81_3556</name>
</gene>
<feature type="compositionally biased region" description="Low complexity" evidence="23">
    <location>
        <begin position="247"/>
        <end position="257"/>
    </location>
</feature>
<dbReference type="InterPro" id="IPR023299">
    <property type="entry name" value="ATPase_P-typ_cyto_dom_N"/>
</dbReference>
<feature type="region of interest" description="Disordered" evidence="23">
    <location>
        <begin position="470"/>
        <end position="491"/>
    </location>
</feature>
<dbReference type="Gene3D" id="3.40.1110.10">
    <property type="entry name" value="Calcium-transporting ATPase, cytoplasmic domain N"/>
    <property type="match status" value="1"/>
</dbReference>
<dbReference type="InterPro" id="IPR008250">
    <property type="entry name" value="ATPase_P-typ_transduc_dom_A_sf"/>
</dbReference>
<dbReference type="NCBIfam" id="TIGR01494">
    <property type="entry name" value="ATPase_P-type"/>
    <property type="match status" value="2"/>
</dbReference>
<comment type="subcellular location">
    <subcellularLocation>
        <location evidence="2">Cell membrane</location>
        <topology evidence="2">Multi-pass membrane protein</topology>
    </subcellularLocation>
</comment>
<dbReference type="Pfam" id="PF00690">
    <property type="entry name" value="Cation_ATPase_N"/>
    <property type="match status" value="1"/>
</dbReference>
<keyword evidence="27" id="KW-1185">Reference proteome</keyword>
<protein>
    <recommendedName>
        <fullName evidence="20">P-type Na(+) transporter</fullName>
        <ecNumber evidence="20">7.2.2.3</ecNumber>
    </recommendedName>
</protein>
<evidence type="ECO:0000256" key="3">
    <source>
        <dbReference type="ARBA" id="ARBA00022448"/>
    </source>
</evidence>
<dbReference type="InterPro" id="IPR023214">
    <property type="entry name" value="HAD_sf"/>
</dbReference>
<dbReference type="NCBIfam" id="TIGR01523">
    <property type="entry name" value="ATPase-IID_K-Na"/>
    <property type="match status" value="1"/>
</dbReference>
<name>A0A2C5XW88_9HYPO</name>
<feature type="transmembrane region" description="Helical" evidence="24">
    <location>
        <begin position="844"/>
        <end position="869"/>
    </location>
</feature>
<comment type="catalytic activity">
    <reaction evidence="21">
        <text>K(+)(in) + ATP + H2O = K(+)(out) + ADP + phosphate + H(+)</text>
        <dbReference type="Rhea" id="RHEA:75815"/>
        <dbReference type="ChEBI" id="CHEBI:15377"/>
        <dbReference type="ChEBI" id="CHEBI:15378"/>
        <dbReference type="ChEBI" id="CHEBI:29103"/>
        <dbReference type="ChEBI" id="CHEBI:30616"/>
        <dbReference type="ChEBI" id="CHEBI:43474"/>
        <dbReference type="ChEBI" id="CHEBI:456216"/>
    </reaction>
</comment>
<evidence type="ECO:0000256" key="15">
    <source>
        <dbReference type="ARBA" id="ARBA00023053"/>
    </source>
</evidence>
<reference evidence="26 27" key="1">
    <citation type="submission" date="2017-06" db="EMBL/GenBank/DDBJ databases">
        <title>Ant-infecting Ophiocordyceps genomes reveal a high diversity of potential behavioral manipulation genes and a possible major role for enterotoxins.</title>
        <authorList>
            <person name="De Bekker C."/>
            <person name="Evans H.C."/>
            <person name="Brachmann A."/>
            <person name="Hughes D.P."/>
        </authorList>
    </citation>
    <scope>NUCLEOTIDE SEQUENCE [LARGE SCALE GENOMIC DNA]</scope>
    <source>
        <strain evidence="26 27">Map64</strain>
    </source>
</reference>
<sequence>MSIKTTPPIPQDSPPGPRLTTPSHAQSTTTVLAQLDTSPHGLDAQQASQRLARLGPNQLTEKQGVRPFALLLEQIFNAMTLVLILALAASLGIRAWIEGGILAAIILLNIVIGFLQSYQAEKTIDALKTLASPTCRVVRAGKLAVVDTASVVLGDIVDLTVGDSVPADLRLIDTLGLEADEALLTGESMPVAKDARPVLPADTGPGDRINIALSSTTITKGRGRGVVVATAMDTEIGLIARALNQDGAQQQDADSSGPGKPARVPKKKSLGQLVRGHISKFLGLSTGTPLERKLAQLFLGLFVFALLFAVIVLAANHFDTRKDVILYAVTTSVGTIPVSLLLVLTVTMAAGTKVMVRRHVIVRNLQSLEALGGVTNICSDKTGTITQGRMSLRVAHLPGAGTYYVDGGQDVFNPTAGRLAWSKESPGDKDHHHVEETSATVEPAEALQNNASLSSLLNIATLANLATLEPPAETASGTPKPEETQASWKASGAPTEIALEVFTARFGWSRTQMTQGSRPEWTRMAEFPFDSDVKMMTVVFRQEATGVAHVFTKGAVERVLSRCTSITTQTSLQPLDQGSKAALLNTMDHMASQGLRVLALADKTIPPTHKLAQPQASISQDCRSQLETDLVLRGLVGIHDPPRPESAESIRRCRQAGIVVHMLTGDYAQTARAIASEVGILPSPHHLRLMAADAAASLVMTAQQLNALDDEQIDALPELPLVVARCAPSTKVRMIQALHRRGRYVAMTGDGVNDSPSLKRADIGISMGSGSDVAKQSSDIILTDDNFASILNAIEEGRRIFDNIQKFILHVLAANIGFVVALLAGLAFKDGSGTSVFLLTPVEILWMLMATGAFCETGLGFEAAVPDILQRPPHNLRYGVFSPEFFCDMVVYGVIMSICTLGSFTFVIFQIGNGNLGFECNERYSPACNNVFRARATCYTTMTWILLLFSWELIDSRRSFFYMPHGFRAWAKHLWSNRFLFFSVTIVFFIVFPTLYIPKLNHVVFKHTGFSQEWGVVFVAVFFFILSTEGWKWSKRIYARRHTPQTSMAWAETA</sequence>
<keyword evidence="12" id="KW-0630">Potassium</keyword>
<keyword evidence="11" id="KW-0460">Magnesium</keyword>
<feature type="transmembrane region" description="Helical" evidence="24">
    <location>
        <begin position="324"/>
        <end position="350"/>
    </location>
</feature>
<organism evidence="26 27">
    <name type="scientific">Ophiocordyceps australis</name>
    <dbReference type="NCBI Taxonomy" id="1399860"/>
    <lineage>
        <taxon>Eukaryota</taxon>
        <taxon>Fungi</taxon>
        <taxon>Dikarya</taxon>
        <taxon>Ascomycota</taxon>
        <taxon>Pezizomycotina</taxon>
        <taxon>Sordariomycetes</taxon>
        <taxon>Hypocreomycetidae</taxon>
        <taxon>Hypocreales</taxon>
        <taxon>Ophiocordycipitaceae</taxon>
        <taxon>Ophiocordyceps</taxon>
    </lineage>
</organism>
<dbReference type="GO" id="GO:0046872">
    <property type="term" value="F:metal ion binding"/>
    <property type="evidence" value="ECO:0007669"/>
    <property type="project" value="UniProtKB-KW"/>
</dbReference>
<dbReference type="InterPro" id="IPR004014">
    <property type="entry name" value="ATPase_P-typ_cation-transptr_N"/>
</dbReference>
<dbReference type="PROSITE" id="PS00154">
    <property type="entry name" value="ATPASE_E1_E2"/>
    <property type="match status" value="1"/>
</dbReference>
<dbReference type="SUPFAM" id="SSF81653">
    <property type="entry name" value="Calcium ATPase, transduction domain A"/>
    <property type="match status" value="1"/>
</dbReference>
<evidence type="ECO:0000256" key="24">
    <source>
        <dbReference type="SAM" id="Phobius"/>
    </source>
</evidence>
<dbReference type="SMART" id="SM00831">
    <property type="entry name" value="Cation_ATPase_N"/>
    <property type="match status" value="1"/>
</dbReference>
<dbReference type="GO" id="GO:0006813">
    <property type="term" value="P:potassium ion transport"/>
    <property type="evidence" value="ECO:0007669"/>
    <property type="project" value="UniProtKB-KW"/>
</dbReference>